<feature type="region of interest" description="Disordered" evidence="2">
    <location>
        <begin position="196"/>
        <end position="224"/>
    </location>
</feature>
<dbReference type="Proteomes" id="UP001174208">
    <property type="component" value="Unassembled WGS sequence"/>
</dbReference>
<sequence>MARVTSGLQDEPFRPEIVSSEVVFDGKIWDVRRDDFRYNGDVITREYVDHTGAVGILVLDDDDRVLLIKQYRHPVRHRDWEIPAGLLDQAGEDPLEAAKRELGEEADLTAETWNVLTDVFTSPGGNDEVIRIYLARGVKPTGSAFAREAEEADIEVRWVPLDEAVDAVLARSLHNAPLLIALLTARTAREKGWSTLGAADEPWPSHPKLERLVQGGATGGTGAE</sequence>
<feature type="domain" description="Nudix hydrolase" evidence="3">
    <location>
        <begin position="49"/>
        <end position="181"/>
    </location>
</feature>
<dbReference type="Pfam" id="PF00293">
    <property type="entry name" value="NUDIX"/>
    <property type="match status" value="1"/>
</dbReference>
<reference evidence="4" key="1">
    <citation type="submission" date="2023-06" db="EMBL/GenBank/DDBJ databases">
        <title>MT1 and MT2 Draft Genomes of Novel Species.</title>
        <authorList>
            <person name="Venkateswaran K."/>
        </authorList>
    </citation>
    <scope>NUCLEOTIDE SEQUENCE</scope>
    <source>
        <strain evidence="4">F6_8S_P_1B</strain>
    </source>
</reference>
<comment type="caution">
    <text evidence="4">The sequence shown here is derived from an EMBL/GenBank/DDBJ whole genome shotgun (WGS) entry which is preliminary data.</text>
</comment>
<evidence type="ECO:0000256" key="1">
    <source>
        <dbReference type="ARBA" id="ARBA00022801"/>
    </source>
</evidence>
<protein>
    <submittedName>
        <fullName evidence="4">NUDIX hydrolase</fullName>
        <ecNumber evidence="4">3.6.-.-</ecNumber>
    </submittedName>
</protein>
<evidence type="ECO:0000313" key="4">
    <source>
        <dbReference type="EMBL" id="MDN4614543.1"/>
    </source>
</evidence>
<evidence type="ECO:0000256" key="2">
    <source>
        <dbReference type="SAM" id="MobiDB-lite"/>
    </source>
</evidence>
<evidence type="ECO:0000313" key="5">
    <source>
        <dbReference type="Proteomes" id="UP001174208"/>
    </source>
</evidence>
<organism evidence="4 5">
    <name type="scientific">Leifsonia williamsii</name>
    <dbReference type="NCBI Taxonomy" id="3035919"/>
    <lineage>
        <taxon>Bacteria</taxon>
        <taxon>Bacillati</taxon>
        <taxon>Actinomycetota</taxon>
        <taxon>Actinomycetes</taxon>
        <taxon>Micrococcales</taxon>
        <taxon>Microbacteriaceae</taxon>
        <taxon>Leifsonia</taxon>
    </lineage>
</organism>
<keyword evidence="5" id="KW-1185">Reference proteome</keyword>
<dbReference type="EC" id="3.6.-.-" evidence="4"/>
<accession>A0ABT8KAR4</accession>
<dbReference type="PANTHER" id="PTHR11839:SF31">
    <property type="entry name" value="ADP-RIBOSE PYROPHOSPHATASE"/>
    <property type="match status" value="1"/>
</dbReference>
<dbReference type="InterPro" id="IPR015797">
    <property type="entry name" value="NUDIX_hydrolase-like_dom_sf"/>
</dbReference>
<dbReference type="GO" id="GO:0016787">
    <property type="term" value="F:hydrolase activity"/>
    <property type="evidence" value="ECO:0007669"/>
    <property type="project" value="UniProtKB-KW"/>
</dbReference>
<proteinExistence type="predicted"/>
<evidence type="ECO:0000259" key="3">
    <source>
        <dbReference type="PROSITE" id="PS51462"/>
    </source>
</evidence>
<dbReference type="PROSITE" id="PS51462">
    <property type="entry name" value="NUDIX"/>
    <property type="match status" value="1"/>
</dbReference>
<keyword evidence="1 4" id="KW-0378">Hydrolase</keyword>
<dbReference type="CDD" id="cd24158">
    <property type="entry name" value="NUDIX_ADPRase_Rv1700"/>
    <property type="match status" value="1"/>
</dbReference>
<dbReference type="InterPro" id="IPR000086">
    <property type="entry name" value="NUDIX_hydrolase_dom"/>
</dbReference>
<dbReference type="Gene3D" id="3.90.79.10">
    <property type="entry name" value="Nucleoside Triphosphate Pyrophosphohydrolase"/>
    <property type="match status" value="1"/>
</dbReference>
<gene>
    <name evidence="4" type="ORF">P5G50_08765</name>
</gene>
<dbReference type="EMBL" id="JAROCF010000001">
    <property type="protein sequence ID" value="MDN4614543.1"/>
    <property type="molecule type" value="Genomic_DNA"/>
</dbReference>
<name>A0ABT8KAR4_9MICO</name>
<dbReference type="PANTHER" id="PTHR11839">
    <property type="entry name" value="UDP/ADP-SUGAR PYROPHOSPHATASE"/>
    <property type="match status" value="1"/>
</dbReference>
<dbReference type="SUPFAM" id="SSF55811">
    <property type="entry name" value="Nudix"/>
    <property type="match status" value="1"/>
</dbReference>
<dbReference type="RefSeq" id="WP_301210877.1">
    <property type="nucleotide sequence ID" value="NZ_JAROCF010000001.1"/>
</dbReference>